<evidence type="ECO:0000256" key="1">
    <source>
        <dbReference type="SAM" id="Coils"/>
    </source>
</evidence>
<feature type="transmembrane region" description="Helical" evidence="2">
    <location>
        <begin position="64"/>
        <end position="83"/>
    </location>
</feature>
<keyword evidence="2" id="KW-0472">Membrane</keyword>
<protein>
    <recommendedName>
        <fullName evidence="5">Cell division protein FtsL</fullName>
    </recommendedName>
</protein>
<keyword evidence="2" id="KW-1133">Transmembrane helix</keyword>
<gene>
    <name evidence="3" type="ORF">IAB98_09635</name>
</gene>
<comment type="caution">
    <text evidence="3">The sequence shown here is derived from an EMBL/GenBank/DDBJ whole genome shotgun (WGS) entry which is preliminary data.</text>
</comment>
<reference evidence="3" key="1">
    <citation type="submission" date="2020-10" db="EMBL/GenBank/DDBJ databases">
        <authorList>
            <person name="Gilroy R."/>
        </authorList>
    </citation>
    <scope>NUCLEOTIDE SEQUENCE</scope>
    <source>
        <strain evidence="3">ChiSxjej1B13-7041</strain>
    </source>
</reference>
<evidence type="ECO:0000256" key="2">
    <source>
        <dbReference type="SAM" id="Phobius"/>
    </source>
</evidence>
<accession>A0A9D1EKE8</accession>
<sequence length="165" mass="18427">MANAAKRRADSRTDRYRGQLYVEEGNAVRKLQVFPQEEDRQEKRQVSHIARKNRAKALRMSRGYVLFLGLVSAAALGMCVNFLQLKAVLTTQSETVASLESQLSQLKAENDALYNTTLSSVDMEEVKSIAMNRLGMSAAEEDQIVTFSLSGNSYVRQYEDVPGAE</sequence>
<keyword evidence="1" id="KW-0175">Coiled coil</keyword>
<dbReference type="AlphaFoldDB" id="A0A9D1EKE8"/>
<dbReference type="EMBL" id="DVHU01000085">
    <property type="protein sequence ID" value="HIR93665.1"/>
    <property type="molecule type" value="Genomic_DNA"/>
</dbReference>
<name>A0A9D1EKE8_9FIRM</name>
<dbReference type="Proteomes" id="UP000886841">
    <property type="component" value="Unassembled WGS sequence"/>
</dbReference>
<evidence type="ECO:0008006" key="5">
    <source>
        <dbReference type="Google" id="ProtNLM"/>
    </source>
</evidence>
<keyword evidence="2" id="KW-0812">Transmembrane</keyword>
<proteinExistence type="predicted"/>
<evidence type="ECO:0000313" key="4">
    <source>
        <dbReference type="Proteomes" id="UP000886841"/>
    </source>
</evidence>
<reference evidence="3" key="2">
    <citation type="journal article" date="2021" name="PeerJ">
        <title>Extensive microbial diversity within the chicken gut microbiome revealed by metagenomics and culture.</title>
        <authorList>
            <person name="Gilroy R."/>
            <person name="Ravi A."/>
            <person name="Getino M."/>
            <person name="Pursley I."/>
            <person name="Horton D.L."/>
            <person name="Alikhan N.F."/>
            <person name="Baker D."/>
            <person name="Gharbi K."/>
            <person name="Hall N."/>
            <person name="Watson M."/>
            <person name="Adriaenssens E.M."/>
            <person name="Foster-Nyarko E."/>
            <person name="Jarju S."/>
            <person name="Secka A."/>
            <person name="Antonio M."/>
            <person name="Oren A."/>
            <person name="Chaudhuri R.R."/>
            <person name="La Ragione R."/>
            <person name="Hildebrand F."/>
            <person name="Pallen M.J."/>
        </authorList>
    </citation>
    <scope>NUCLEOTIDE SEQUENCE</scope>
    <source>
        <strain evidence="3">ChiSxjej1B13-7041</strain>
    </source>
</reference>
<evidence type="ECO:0000313" key="3">
    <source>
        <dbReference type="EMBL" id="HIR93665.1"/>
    </source>
</evidence>
<organism evidence="3 4">
    <name type="scientific">Candidatus Egerieimonas intestinavium</name>
    <dbReference type="NCBI Taxonomy" id="2840777"/>
    <lineage>
        <taxon>Bacteria</taxon>
        <taxon>Bacillati</taxon>
        <taxon>Bacillota</taxon>
        <taxon>Clostridia</taxon>
        <taxon>Lachnospirales</taxon>
        <taxon>Lachnospiraceae</taxon>
        <taxon>Lachnospiraceae incertae sedis</taxon>
        <taxon>Candidatus Egerieimonas</taxon>
    </lineage>
</organism>
<feature type="coiled-coil region" evidence="1">
    <location>
        <begin position="89"/>
        <end position="116"/>
    </location>
</feature>